<keyword evidence="1" id="KW-1133">Transmembrane helix</keyword>
<dbReference type="InterPro" id="IPR036259">
    <property type="entry name" value="MFS_trans_sf"/>
</dbReference>
<accession>A0A1X7V3D8</accession>
<organism evidence="2">
    <name type="scientific">Amphimedon queenslandica</name>
    <name type="common">Sponge</name>
    <dbReference type="NCBI Taxonomy" id="400682"/>
    <lineage>
        <taxon>Eukaryota</taxon>
        <taxon>Metazoa</taxon>
        <taxon>Porifera</taxon>
        <taxon>Demospongiae</taxon>
        <taxon>Heteroscleromorpha</taxon>
        <taxon>Haplosclerida</taxon>
        <taxon>Niphatidae</taxon>
        <taxon>Amphimedon</taxon>
    </lineage>
</organism>
<dbReference type="Gene3D" id="1.20.1250.20">
    <property type="entry name" value="MFS general substrate transporter like domains"/>
    <property type="match status" value="1"/>
</dbReference>
<name>A0A1X7V3D8_AMPQE</name>
<protein>
    <recommendedName>
        <fullName evidence="3">Major facilitator superfamily (MFS) profile domain-containing protein</fullName>
    </recommendedName>
</protein>
<feature type="transmembrane region" description="Helical" evidence="1">
    <location>
        <begin position="128"/>
        <end position="148"/>
    </location>
</feature>
<dbReference type="EnsemblMetazoa" id="Aqu2.1.34765_001">
    <property type="protein sequence ID" value="Aqu2.1.34765_001"/>
    <property type="gene ID" value="Aqu2.1.34765"/>
</dbReference>
<reference evidence="2" key="1">
    <citation type="submission" date="2017-05" db="UniProtKB">
        <authorList>
            <consortium name="EnsemblMetazoa"/>
        </authorList>
    </citation>
    <scope>IDENTIFICATION</scope>
</reference>
<evidence type="ECO:0000256" key="1">
    <source>
        <dbReference type="SAM" id="Phobius"/>
    </source>
</evidence>
<evidence type="ECO:0008006" key="3">
    <source>
        <dbReference type="Google" id="ProtNLM"/>
    </source>
</evidence>
<evidence type="ECO:0000313" key="2">
    <source>
        <dbReference type="EnsemblMetazoa" id="Aqu2.1.34765_001"/>
    </source>
</evidence>
<dbReference type="SUPFAM" id="SSF103473">
    <property type="entry name" value="MFS general substrate transporter"/>
    <property type="match status" value="1"/>
</dbReference>
<keyword evidence="1" id="KW-0472">Membrane</keyword>
<feature type="transmembrane region" description="Helical" evidence="1">
    <location>
        <begin position="97"/>
        <end position="116"/>
    </location>
</feature>
<dbReference type="AlphaFoldDB" id="A0A1X7V3D8"/>
<keyword evidence="1" id="KW-0812">Transmembrane</keyword>
<feature type="transmembrane region" description="Helical" evidence="1">
    <location>
        <begin position="160"/>
        <end position="180"/>
    </location>
</feature>
<feature type="transmembrane region" description="Helical" evidence="1">
    <location>
        <begin position="64"/>
        <end position="85"/>
    </location>
</feature>
<feature type="transmembrane region" description="Helical" evidence="1">
    <location>
        <begin position="36"/>
        <end position="57"/>
    </location>
</feature>
<sequence length="195" mass="22806">MLPLFIVSVGNAISQDFNGFFNSNTISMACFQSNNFINGTCSFLLFLFYLFFIKLFFLKWLPSMLFCMTIGLFLSLLAVSFKILSLVDTWYDFISEILSGVSYFLINPALLEFTIAQSPMHSRGMMVGVWYSSWAIGYIFSSCIRYPFKCQNHYLCSDFYYYLTQAVLLFVILIVFLFLAKHYKYRIRDNEVNIY</sequence>
<dbReference type="InParanoid" id="A0A1X7V3D8"/>
<proteinExistence type="predicted"/>